<evidence type="ECO:0000256" key="2">
    <source>
        <dbReference type="SAM" id="SignalP"/>
    </source>
</evidence>
<feature type="signal peptide" evidence="2">
    <location>
        <begin position="1"/>
        <end position="19"/>
    </location>
</feature>
<sequence>MKKLTVLFFIIFIFNNTNAQNIFPTSGNTGIGTLTPSQKLEVNGNAIFDNQSSNHTHIKIGHDANDNIISDNSNEKHYGGGYFFRVHNETIPHKYIDALLIGENGNIGIGTTTPSNDQGWARVLDVAGNDHSKILATNSNATYKTGIFSHNNWHGGGGFLGTESNHNLHLITGYTPRISILTNGDTGIGTLTPSNDQGWARVLDVAGNDHSKILATNSNATYKTGIFSHNNWHGGGGFLGTESNHNLHLITGYTPRISILTNGDTGIGTLTPSQKLEVNGNAIFDNQSSNHTHIKIGHDANDNIISDNSNEKHYGGGYFFRVHNQTIPHKYIDALLIGENGNVGIGGKSSDNKFEVYGNTSIGGADLKLGMSDGQDQGKILDQRALVHGNNDELWVNYMSDFEGGTRIGKSAIIRNNGDTALQGRLEAKEIKVTTTPTADFVFEENYNLPKLEDVEKHIKTKKHLPEIASAKQMQQEGVNIGEFQIKLLQKIEELTLYSIEQNRKIEEQNKKIEEQNKRITDLEKR</sequence>
<dbReference type="EMBL" id="CP003222">
    <property type="protein sequence ID" value="AEW85665.1"/>
    <property type="molecule type" value="Genomic_DNA"/>
</dbReference>
<dbReference type="AlphaFoldDB" id="G8X6T0"/>
<dbReference type="HOGENOM" id="CLU_517545_0_0_10"/>
<reference evidence="3 4" key="1">
    <citation type="journal article" date="2012" name="J. Bacteriol.">
        <title>Genome Sequence of the Fish Pathogen Flavobacterium columnare ATCC 49512.</title>
        <authorList>
            <person name="Tekedar H.C."/>
            <person name="Karsi A."/>
            <person name="Gillaspy A.F."/>
            <person name="Dyer D.W."/>
            <person name="Benton N.R."/>
            <person name="Zaitshik J."/>
            <person name="Vamenta S."/>
            <person name="Banes M.M."/>
            <person name="Gulsoy N."/>
            <person name="Aboko-Cole M."/>
            <person name="Waldbieser G.C."/>
            <person name="Lawrence M.L."/>
        </authorList>
    </citation>
    <scope>NUCLEOTIDE SEQUENCE [LARGE SCALE GENOMIC DNA]</scope>
    <source>
        <strain evidence="4">ATCC 49512 / CIP 103533 / TG 44/87</strain>
    </source>
</reference>
<gene>
    <name evidence="3" type="ordered locus">FCOL_04155</name>
</gene>
<dbReference type="RefSeq" id="WP_014164946.1">
    <property type="nucleotide sequence ID" value="NC_016510.2"/>
</dbReference>
<keyword evidence="4" id="KW-1185">Reference proteome</keyword>
<dbReference type="Proteomes" id="UP000005638">
    <property type="component" value="Chromosome"/>
</dbReference>
<evidence type="ECO:0000313" key="3">
    <source>
        <dbReference type="EMBL" id="AEW85665.1"/>
    </source>
</evidence>
<evidence type="ECO:0000313" key="4">
    <source>
        <dbReference type="Proteomes" id="UP000005638"/>
    </source>
</evidence>
<protein>
    <submittedName>
        <fullName evidence="3">Uncharacterized protein</fullName>
    </submittedName>
</protein>
<accession>G8X6T0</accession>
<organism evidence="3 4">
    <name type="scientific">Flavobacterium columnare (strain ATCC 49512 / CIP 103533 / TG 44/87)</name>
    <dbReference type="NCBI Taxonomy" id="1041826"/>
    <lineage>
        <taxon>Bacteria</taxon>
        <taxon>Pseudomonadati</taxon>
        <taxon>Bacteroidota</taxon>
        <taxon>Flavobacteriia</taxon>
        <taxon>Flavobacteriales</taxon>
        <taxon>Flavobacteriaceae</taxon>
        <taxon>Flavobacterium</taxon>
    </lineage>
</organism>
<evidence type="ECO:0000256" key="1">
    <source>
        <dbReference type="SAM" id="Coils"/>
    </source>
</evidence>
<feature type="chain" id="PRO_5003518639" evidence="2">
    <location>
        <begin position="20"/>
        <end position="526"/>
    </location>
</feature>
<dbReference type="eggNOG" id="COG5295">
    <property type="taxonomic scope" value="Bacteria"/>
</dbReference>
<proteinExistence type="predicted"/>
<feature type="coiled-coil region" evidence="1">
    <location>
        <begin position="499"/>
        <end position="526"/>
    </location>
</feature>
<dbReference type="STRING" id="1041826.FCOL_04155"/>
<keyword evidence="1" id="KW-0175">Coiled coil</keyword>
<dbReference type="KEGG" id="fco:FCOL_04155"/>
<keyword evidence="2" id="KW-0732">Signal</keyword>
<name>G8X6T0_FLACA</name>